<evidence type="ECO:0000313" key="2">
    <source>
        <dbReference type="Proteomes" id="UP001050975"/>
    </source>
</evidence>
<protein>
    <submittedName>
        <fullName evidence="1">Uncharacterized protein</fullName>
    </submittedName>
</protein>
<keyword evidence="2" id="KW-1185">Reference proteome</keyword>
<dbReference type="EMBL" id="BLAY01000299">
    <property type="protein sequence ID" value="GET44154.1"/>
    <property type="molecule type" value="Genomic_DNA"/>
</dbReference>
<accession>A0AAV3WPU6</accession>
<reference evidence="1" key="1">
    <citation type="submission" date="2019-10" db="EMBL/GenBank/DDBJ databases">
        <title>Draft genome sequece of Microseira wollei NIES-4236.</title>
        <authorList>
            <person name="Yamaguchi H."/>
            <person name="Suzuki S."/>
            <person name="Kawachi M."/>
        </authorList>
    </citation>
    <scope>NUCLEOTIDE SEQUENCE</scope>
    <source>
        <strain evidence="1">NIES-4236</strain>
    </source>
</reference>
<evidence type="ECO:0000313" key="1">
    <source>
        <dbReference type="EMBL" id="GET44154.1"/>
    </source>
</evidence>
<dbReference type="AlphaFoldDB" id="A0AAV3WPU6"/>
<sequence>MLAAVTKISSNFPALRLYQNTNQPNIDIGRPPWMLVEEQNKPFLDVLVGMGESQAVRKSICLIARLERVPITIEKRRRFLLIY</sequence>
<proteinExistence type="predicted"/>
<gene>
    <name evidence="1" type="ORF">MiSe_89800</name>
</gene>
<dbReference type="RefSeq" id="WP_226593704.1">
    <property type="nucleotide sequence ID" value="NZ_BLAY01000299.1"/>
</dbReference>
<organism evidence="1 2">
    <name type="scientific">Microseira wollei NIES-4236</name>
    <dbReference type="NCBI Taxonomy" id="2530354"/>
    <lineage>
        <taxon>Bacteria</taxon>
        <taxon>Bacillati</taxon>
        <taxon>Cyanobacteriota</taxon>
        <taxon>Cyanophyceae</taxon>
        <taxon>Oscillatoriophycideae</taxon>
        <taxon>Aerosakkonematales</taxon>
        <taxon>Aerosakkonemataceae</taxon>
        <taxon>Microseira</taxon>
    </lineage>
</organism>
<name>A0AAV3WPU6_9CYAN</name>
<dbReference type="Proteomes" id="UP001050975">
    <property type="component" value="Unassembled WGS sequence"/>
</dbReference>
<comment type="caution">
    <text evidence="1">The sequence shown here is derived from an EMBL/GenBank/DDBJ whole genome shotgun (WGS) entry which is preliminary data.</text>
</comment>